<comment type="subcellular location">
    <subcellularLocation>
        <location evidence="1">Endomembrane system</location>
        <topology evidence="1">Multi-pass membrane protein</topology>
    </subcellularLocation>
</comment>
<dbReference type="PANTHER" id="PTHR21324:SF2">
    <property type="entry name" value="EG:22E5.9 PROTEIN"/>
    <property type="match status" value="1"/>
</dbReference>
<dbReference type="InterPro" id="IPR050911">
    <property type="entry name" value="DRAM/TMEM150_Autophagy_Mod"/>
</dbReference>
<keyword evidence="2 5" id="KW-0812">Transmembrane</keyword>
<dbReference type="FunCoup" id="A0A165CDF4">
    <property type="interactions" value="83"/>
</dbReference>
<feature type="transmembrane region" description="Helical" evidence="5">
    <location>
        <begin position="63"/>
        <end position="80"/>
    </location>
</feature>
<dbReference type="Proteomes" id="UP000076871">
    <property type="component" value="Unassembled WGS sequence"/>
</dbReference>
<dbReference type="InterPro" id="IPR019402">
    <property type="entry name" value="CWH43_N"/>
</dbReference>
<dbReference type="STRING" id="1314785.A0A165CDF4"/>
<reference evidence="7 8" key="1">
    <citation type="journal article" date="2016" name="Mol. Biol. Evol.">
        <title>Comparative Genomics of Early-Diverging Mushroom-Forming Fungi Provides Insights into the Origins of Lignocellulose Decay Capabilities.</title>
        <authorList>
            <person name="Nagy L.G."/>
            <person name="Riley R."/>
            <person name="Tritt A."/>
            <person name="Adam C."/>
            <person name="Daum C."/>
            <person name="Floudas D."/>
            <person name="Sun H."/>
            <person name="Yadav J.S."/>
            <person name="Pangilinan J."/>
            <person name="Larsson K.H."/>
            <person name="Matsuura K."/>
            <person name="Barry K."/>
            <person name="Labutti K."/>
            <person name="Kuo R."/>
            <person name="Ohm R.A."/>
            <person name="Bhattacharya S.S."/>
            <person name="Shirouzu T."/>
            <person name="Yoshinaga Y."/>
            <person name="Martin F.M."/>
            <person name="Grigoriev I.V."/>
            <person name="Hibbett D.S."/>
        </authorList>
    </citation>
    <scope>NUCLEOTIDE SEQUENCE [LARGE SCALE GENOMIC DNA]</scope>
    <source>
        <strain evidence="7 8">93-53</strain>
    </source>
</reference>
<feature type="transmembrane region" description="Helical" evidence="5">
    <location>
        <begin position="135"/>
        <end position="157"/>
    </location>
</feature>
<feature type="transmembrane region" description="Helical" evidence="5">
    <location>
        <begin position="101"/>
        <end position="123"/>
    </location>
</feature>
<dbReference type="GeneID" id="63828731"/>
<evidence type="ECO:0000313" key="7">
    <source>
        <dbReference type="EMBL" id="KZT02611.1"/>
    </source>
</evidence>
<dbReference type="AlphaFoldDB" id="A0A165CDF4"/>
<accession>A0A165CDF4</accession>
<feature type="transmembrane region" description="Helical" evidence="5">
    <location>
        <begin position="201"/>
        <end position="219"/>
    </location>
</feature>
<protein>
    <recommendedName>
        <fullName evidence="6">CWH43-like N-terminal domain-containing protein</fullName>
    </recommendedName>
</protein>
<keyword evidence="8" id="KW-1185">Reference proteome</keyword>
<organism evidence="7 8">
    <name type="scientific">Laetiporus sulphureus 93-53</name>
    <dbReference type="NCBI Taxonomy" id="1314785"/>
    <lineage>
        <taxon>Eukaryota</taxon>
        <taxon>Fungi</taxon>
        <taxon>Dikarya</taxon>
        <taxon>Basidiomycota</taxon>
        <taxon>Agaricomycotina</taxon>
        <taxon>Agaricomycetes</taxon>
        <taxon>Polyporales</taxon>
        <taxon>Laetiporus</taxon>
    </lineage>
</organism>
<feature type="transmembrane region" description="Helical" evidence="5">
    <location>
        <begin position="12"/>
        <end position="36"/>
    </location>
</feature>
<evidence type="ECO:0000313" key="8">
    <source>
        <dbReference type="Proteomes" id="UP000076871"/>
    </source>
</evidence>
<evidence type="ECO:0000256" key="1">
    <source>
        <dbReference type="ARBA" id="ARBA00004127"/>
    </source>
</evidence>
<proteinExistence type="predicted"/>
<gene>
    <name evidence="7" type="ORF">LAESUDRAFT_752112</name>
</gene>
<dbReference type="EMBL" id="KV427651">
    <property type="protein sequence ID" value="KZT02611.1"/>
    <property type="molecule type" value="Genomic_DNA"/>
</dbReference>
<name>A0A165CDF4_9APHY</name>
<dbReference type="InParanoid" id="A0A165CDF4"/>
<evidence type="ECO:0000256" key="5">
    <source>
        <dbReference type="SAM" id="Phobius"/>
    </source>
</evidence>
<keyword evidence="4 5" id="KW-0472">Membrane</keyword>
<dbReference type="OrthoDB" id="10032492at2759"/>
<dbReference type="RefSeq" id="XP_040760351.1">
    <property type="nucleotide sequence ID" value="XM_040911703.1"/>
</dbReference>
<evidence type="ECO:0000256" key="4">
    <source>
        <dbReference type="ARBA" id="ARBA00023136"/>
    </source>
</evidence>
<dbReference type="GO" id="GO:0005886">
    <property type="term" value="C:plasma membrane"/>
    <property type="evidence" value="ECO:0007669"/>
    <property type="project" value="TreeGrafter"/>
</dbReference>
<evidence type="ECO:0000256" key="3">
    <source>
        <dbReference type="ARBA" id="ARBA00022989"/>
    </source>
</evidence>
<sequence length="285" mass="32135">MPWAYEHRYWLYAWIPIFGSFIWFFTLWAMLITWLATGRPKYVHEQGSIALISDIGASYLKPLFIACCSITGASFFLTLVTERWLRHSGRLIPNMRRREKVFSILAIIGSFIGGGGLIMLSIFDVRRFHSVHDSMLVVFIVGVGLSAIFIIIEYRWLSKNYAEERKLKTAYIIKGVIAGTLIILAIIFAITLWVASNVGAVFEWVIAFGYTFYLLSFYFDLRMSRGVRKGELHPLAAQRTGVPMQQVNGNNVNQPYTNGHTNGHGNGGVYGYAANGPAANMSERV</sequence>
<keyword evidence="3 5" id="KW-1133">Transmembrane helix</keyword>
<evidence type="ECO:0000259" key="6">
    <source>
        <dbReference type="Pfam" id="PF10277"/>
    </source>
</evidence>
<feature type="domain" description="CWH43-like N-terminal" evidence="6">
    <location>
        <begin position="12"/>
        <end position="222"/>
    </location>
</feature>
<feature type="transmembrane region" description="Helical" evidence="5">
    <location>
        <begin position="169"/>
        <end position="195"/>
    </location>
</feature>
<dbReference type="GO" id="GO:0012505">
    <property type="term" value="C:endomembrane system"/>
    <property type="evidence" value="ECO:0007669"/>
    <property type="project" value="UniProtKB-SubCell"/>
</dbReference>
<evidence type="ECO:0000256" key="2">
    <source>
        <dbReference type="ARBA" id="ARBA00022692"/>
    </source>
</evidence>
<dbReference type="PANTHER" id="PTHR21324">
    <property type="entry name" value="FASTING-INDUCIBLE INTEGRAL MEMBRANE PROTEIN TM6P1-RELATED"/>
    <property type="match status" value="1"/>
</dbReference>
<dbReference type="Pfam" id="PF10277">
    <property type="entry name" value="Frag1"/>
    <property type="match status" value="1"/>
</dbReference>